<accession>A0A165EGW0</accession>
<keyword evidence="3" id="KW-1185">Reference proteome</keyword>
<feature type="transmembrane region" description="Helical" evidence="1">
    <location>
        <begin position="36"/>
        <end position="59"/>
    </location>
</feature>
<reference evidence="2 3" key="1">
    <citation type="journal article" date="2016" name="Mol. Biol. Evol.">
        <title>Comparative Genomics of Early-Diverging Mushroom-Forming Fungi Provides Insights into the Origins of Lignocellulose Decay Capabilities.</title>
        <authorList>
            <person name="Nagy L.G."/>
            <person name="Riley R."/>
            <person name="Tritt A."/>
            <person name="Adam C."/>
            <person name="Daum C."/>
            <person name="Floudas D."/>
            <person name="Sun H."/>
            <person name="Yadav J.S."/>
            <person name="Pangilinan J."/>
            <person name="Larsson K.H."/>
            <person name="Matsuura K."/>
            <person name="Barry K."/>
            <person name="Labutti K."/>
            <person name="Kuo R."/>
            <person name="Ohm R.A."/>
            <person name="Bhattacharya S.S."/>
            <person name="Shirouzu T."/>
            <person name="Yoshinaga Y."/>
            <person name="Martin F.M."/>
            <person name="Grigoriev I.V."/>
            <person name="Hibbett D.S."/>
        </authorList>
    </citation>
    <scope>NUCLEOTIDE SEQUENCE [LARGE SCALE GENOMIC DNA]</scope>
    <source>
        <strain evidence="2 3">93-53</strain>
    </source>
</reference>
<sequence length="510" mass="56055">MHEDFRRLGGCYKQATHTAILSSTHSATAMYRFPSIVLYILSCMCLITSAISAPVAAAISPSLICYQNATVIWKSLIFFAMNYVAHAASVPTSAEVGRYTRHVTLQRHFPWASIICLFLPFGGLARAILVTAQQLRWNGDDIRAALAHGALLVVARTERWTPLRGVTETVFVRLPEDLWSSNKVYAFFELETEDEAHWEIDHHDHAVYGDVSLPEGYTLAAPANKSFTENIIRESLEDTGTAVIPRSQSLLKMVASLIQIVSASITLYLSSGNQLARWGYAAYGLTVFPYALMSFMKMIYARLVGDYNCGHVLRTPILEEAERREGGFPVSIRDLKAFAHSGYVPAELLLKDANPDTGEPAILLINTEEFEDKELKFSSCPIHDAHKILISPITHNGPAPEDKLQECRSLPWWETASIVTAFLIVMILPYILIYSLTGFQAAASTVAERAWMTAWLSANQASLEGGVIPKEVQALCVAALCAPAIGGMVMVFGMFLEGNGFGVCPSTCGH</sequence>
<dbReference type="GeneID" id="63828263"/>
<keyword evidence="1" id="KW-0812">Transmembrane</keyword>
<feature type="transmembrane region" description="Helical" evidence="1">
    <location>
        <begin position="109"/>
        <end position="129"/>
    </location>
</feature>
<protein>
    <submittedName>
        <fullName evidence="2">Uncharacterized protein</fullName>
    </submittedName>
</protein>
<evidence type="ECO:0000313" key="3">
    <source>
        <dbReference type="Proteomes" id="UP000076871"/>
    </source>
</evidence>
<dbReference type="EMBL" id="KV427621">
    <property type="protein sequence ID" value="KZT07027.1"/>
    <property type="molecule type" value="Genomic_DNA"/>
</dbReference>
<dbReference type="AlphaFoldDB" id="A0A165EGW0"/>
<dbReference type="Proteomes" id="UP000076871">
    <property type="component" value="Unassembled WGS sequence"/>
</dbReference>
<evidence type="ECO:0000256" key="1">
    <source>
        <dbReference type="SAM" id="Phobius"/>
    </source>
</evidence>
<dbReference type="RefSeq" id="XP_040764767.1">
    <property type="nucleotide sequence ID" value="XM_040911235.1"/>
</dbReference>
<organism evidence="2 3">
    <name type="scientific">Laetiporus sulphureus 93-53</name>
    <dbReference type="NCBI Taxonomy" id="1314785"/>
    <lineage>
        <taxon>Eukaryota</taxon>
        <taxon>Fungi</taxon>
        <taxon>Dikarya</taxon>
        <taxon>Basidiomycota</taxon>
        <taxon>Agaricomycotina</taxon>
        <taxon>Agaricomycetes</taxon>
        <taxon>Polyporales</taxon>
        <taxon>Laetiporus</taxon>
    </lineage>
</organism>
<keyword evidence="1" id="KW-1133">Transmembrane helix</keyword>
<gene>
    <name evidence="2" type="ORF">LAESUDRAFT_743071</name>
</gene>
<keyword evidence="1" id="KW-0472">Membrane</keyword>
<feature type="transmembrane region" description="Helical" evidence="1">
    <location>
        <begin position="412"/>
        <end position="433"/>
    </location>
</feature>
<name>A0A165EGW0_9APHY</name>
<feature type="transmembrane region" description="Helical" evidence="1">
    <location>
        <begin position="71"/>
        <end position="89"/>
    </location>
</feature>
<feature type="transmembrane region" description="Helical" evidence="1">
    <location>
        <begin position="275"/>
        <end position="293"/>
    </location>
</feature>
<dbReference type="InParanoid" id="A0A165EGW0"/>
<feature type="transmembrane region" description="Helical" evidence="1">
    <location>
        <begin position="472"/>
        <end position="496"/>
    </location>
</feature>
<proteinExistence type="predicted"/>
<evidence type="ECO:0000313" key="2">
    <source>
        <dbReference type="EMBL" id="KZT07027.1"/>
    </source>
</evidence>
<dbReference type="OrthoDB" id="3253026at2759"/>